<name>A0A8J7SKF9_9BACT</name>
<proteinExistence type="predicted"/>
<keyword evidence="2" id="KW-1185">Reference proteome</keyword>
<organism evidence="1 2">
    <name type="scientific">Persicirhabdus sediminis</name>
    <dbReference type="NCBI Taxonomy" id="454144"/>
    <lineage>
        <taxon>Bacteria</taxon>
        <taxon>Pseudomonadati</taxon>
        <taxon>Verrucomicrobiota</taxon>
        <taxon>Verrucomicrobiia</taxon>
        <taxon>Verrucomicrobiales</taxon>
        <taxon>Verrucomicrobiaceae</taxon>
        <taxon>Persicirhabdus</taxon>
    </lineage>
</organism>
<dbReference type="EMBL" id="JAENIM010000042">
    <property type="protein sequence ID" value="MBK1792044.1"/>
    <property type="molecule type" value="Genomic_DNA"/>
</dbReference>
<dbReference type="PROSITE" id="PS51257">
    <property type="entry name" value="PROKAR_LIPOPROTEIN"/>
    <property type="match status" value="1"/>
</dbReference>
<dbReference type="Proteomes" id="UP000624703">
    <property type="component" value="Unassembled WGS sequence"/>
</dbReference>
<reference evidence="1" key="1">
    <citation type="submission" date="2021-01" db="EMBL/GenBank/DDBJ databases">
        <title>Modified the classification status of verrucomicrobia.</title>
        <authorList>
            <person name="Feng X."/>
        </authorList>
    </citation>
    <scope>NUCLEOTIDE SEQUENCE</scope>
    <source>
        <strain evidence="1">_KCTC 22039</strain>
    </source>
</reference>
<gene>
    <name evidence="1" type="ORF">JIN82_12860</name>
</gene>
<evidence type="ECO:0000313" key="2">
    <source>
        <dbReference type="Proteomes" id="UP000624703"/>
    </source>
</evidence>
<dbReference type="AlphaFoldDB" id="A0A8J7SKF9"/>
<protein>
    <submittedName>
        <fullName evidence="1">Uncharacterized protein</fullName>
    </submittedName>
</protein>
<accession>A0A8J7SKF9</accession>
<sequence>MTLKIQPMIRLTSPLTWLAIACLLLMPLFAEPAAPAGLIGKYTEPQIDKTLLLNTLSMQDKERDDYATNLAAFAAQQVIDHQGDPKSLDLARRVLGLSLHLSFRNRAALICNRQLEQGLMPDPIRTTFSPPVLSNILLERGLMLRELKGAMDPLVGRYFVALAAEINPRNQDALFENEILTLDEGETNWAKVASKKIPSQPADQ</sequence>
<evidence type="ECO:0000313" key="1">
    <source>
        <dbReference type="EMBL" id="MBK1792044.1"/>
    </source>
</evidence>
<comment type="caution">
    <text evidence="1">The sequence shown here is derived from an EMBL/GenBank/DDBJ whole genome shotgun (WGS) entry which is preliminary data.</text>
</comment>
<dbReference type="RefSeq" id="WP_200312056.1">
    <property type="nucleotide sequence ID" value="NZ_JAENIM010000042.1"/>
</dbReference>